<evidence type="ECO:0000313" key="7">
    <source>
        <dbReference type="Proteomes" id="UP000248817"/>
    </source>
</evidence>
<dbReference type="Gene3D" id="3.40.50.12780">
    <property type="entry name" value="N-terminal domain of ligase-like"/>
    <property type="match status" value="1"/>
</dbReference>
<keyword evidence="2" id="KW-0067">ATP-binding</keyword>
<dbReference type="GO" id="GO:0016020">
    <property type="term" value="C:membrane"/>
    <property type="evidence" value="ECO:0007669"/>
    <property type="project" value="TreeGrafter"/>
</dbReference>
<dbReference type="GO" id="GO:0005524">
    <property type="term" value="F:ATP binding"/>
    <property type="evidence" value="ECO:0007669"/>
    <property type="project" value="UniProtKB-KW"/>
</dbReference>
<dbReference type="InterPro" id="IPR042099">
    <property type="entry name" value="ANL_N_sf"/>
</dbReference>
<organism evidence="6 7">
    <name type="scientific">Aspergillus indologenus CBS 114.80</name>
    <dbReference type="NCBI Taxonomy" id="1450541"/>
    <lineage>
        <taxon>Eukaryota</taxon>
        <taxon>Fungi</taxon>
        <taxon>Dikarya</taxon>
        <taxon>Ascomycota</taxon>
        <taxon>Pezizomycotina</taxon>
        <taxon>Eurotiomycetes</taxon>
        <taxon>Eurotiomycetidae</taxon>
        <taxon>Eurotiales</taxon>
        <taxon>Aspergillaceae</taxon>
        <taxon>Aspergillus</taxon>
        <taxon>Aspergillus subgen. Circumdati</taxon>
    </lineage>
</organism>
<dbReference type="GO" id="GO:0005783">
    <property type="term" value="C:endoplasmic reticulum"/>
    <property type="evidence" value="ECO:0007669"/>
    <property type="project" value="TreeGrafter"/>
</dbReference>
<dbReference type="EMBL" id="KZ825510">
    <property type="protein sequence ID" value="PYI30860.1"/>
    <property type="molecule type" value="Genomic_DNA"/>
</dbReference>
<dbReference type="InterPro" id="IPR019008">
    <property type="entry name" value="Beta_sandwich_EMC7"/>
</dbReference>
<feature type="domain" description="ER membrane protein complex subunit 7 beta-sandwich" evidence="5">
    <location>
        <begin position="744"/>
        <end position="891"/>
    </location>
</feature>
<dbReference type="InterPro" id="IPR020845">
    <property type="entry name" value="AMP-binding_CS"/>
</dbReference>
<accession>A0A2V5IQL1</accession>
<dbReference type="Pfam" id="PF09430">
    <property type="entry name" value="EMC7_beta-sandw"/>
    <property type="match status" value="1"/>
</dbReference>
<keyword evidence="1" id="KW-0547">Nucleotide-binding</keyword>
<evidence type="ECO:0000256" key="1">
    <source>
        <dbReference type="ARBA" id="ARBA00022741"/>
    </source>
</evidence>
<reference evidence="6 7" key="1">
    <citation type="submission" date="2018-02" db="EMBL/GenBank/DDBJ databases">
        <title>The genomes of Aspergillus section Nigri reveals drivers in fungal speciation.</title>
        <authorList>
            <consortium name="DOE Joint Genome Institute"/>
            <person name="Vesth T.C."/>
            <person name="Nybo J."/>
            <person name="Theobald S."/>
            <person name="Brandl J."/>
            <person name="Frisvad J.C."/>
            <person name="Nielsen K.F."/>
            <person name="Lyhne E.K."/>
            <person name="Kogle M.E."/>
            <person name="Kuo A."/>
            <person name="Riley R."/>
            <person name="Clum A."/>
            <person name="Nolan M."/>
            <person name="Lipzen A."/>
            <person name="Salamov A."/>
            <person name="Henrissat B."/>
            <person name="Wiebenga A."/>
            <person name="De vries R.P."/>
            <person name="Grigoriev I.V."/>
            <person name="Mortensen U.H."/>
            <person name="Andersen M.R."/>
            <person name="Baker S.E."/>
        </authorList>
    </citation>
    <scope>NUCLEOTIDE SEQUENCE [LARGE SCALE GENOMIC DNA]</scope>
    <source>
        <strain evidence="6 7">CBS 114.80</strain>
    </source>
</reference>
<sequence>MFFSQLPTHLQRATELQQEPPKGKPYGVALPGTEKPGRSAVYRTWNSAKELVKTLDPNVATAHDIFESTASRVPKSDCLGWRPYDPIAKAYGPYQWLDYETVQRRRTAFGAGLVELHQKHGCDRTGQYGIGLWSQNRPEWQLTDLACMSQSLYSVSIYDVLAADATEYIINHAELHCVVTSLPHIPTLLKLKPLLPGLKIIVSMDPLEAGEPAGLSKRALLESIAAELEVSIYTIEEVEELGTLSKRTCNPPGPSDIVTINYTSGTTGNPKGVVLTHENTVAATSSGLVVTTQAPGDTLASYLPLAHIYARLSEHAAFWAGARIGYFHGNMLELVDDLKVLKPTGFMSVPRLFSRFGNVIRSATVDQPGFKGALSRHVVAAKTANLENPDASKATIKHAVYDRIWSKKVSAALGLERTRVMVSGSAPLDPTLHQFLRVATGTDIIQGYGLTETYAIACAQSPRDLTAGNCGRLAPCNEACLVSLPDMDYSVDDKPFPRGELLLRGGNIFREYYKNPEETANAMTEDGWFRTGDVCTIDDMGRIIIIDRRKNVLKLAQGEYISPERLEGVYLSELGYLAQGYVHGDSVQTFLVGIFGVQPESYAPWASKVLRRSIEVTDIDGIKSTLDEPQIRRAVLRDLERVAKKHKLAGYEKIKNCALMLDPFTVENNLLTPTLKLKRPPAVKKYRQLLDDLYTRAYSPSNSAATMRSSSSSLVGLVLLLLSTPMLVYSALTITIPSSSLLPNPHALPAGTHATLTTLPSSPSSPSQLTASLTRSATFVFADIPVQSKPQSYILDIRSPDVIFAPYRVDIAADGSVLGIWETFRANPWDNRGPEKYILDVTTAAGQDGAVSAATTPDVTVEARVLARRNFYEERPRFSPLALFKNPMILLALVALGFTFGMPKLMENMDPEMRAEFEKQSRSSPITGATRSAMAGGGAPGNFDLAGWMAGATPRPAPGADGVAASGRDSGGASRRRG</sequence>
<dbReference type="SUPFAM" id="SSF56801">
    <property type="entry name" value="Acetyl-CoA synthetase-like"/>
    <property type="match status" value="1"/>
</dbReference>
<gene>
    <name evidence="6" type="ORF">BP00DRAFT_436540</name>
</gene>
<keyword evidence="7" id="KW-1185">Reference proteome</keyword>
<dbReference type="AlphaFoldDB" id="A0A2V5IQL1"/>
<feature type="compositionally biased region" description="Low complexity" evidence="3">
    <location>
        <begin position="959"/>
        <end position="978"/>
    </location>
</feature>
<evidence type="ECO:0000313" key="6">
    <source>
        <dbReference type="EMBL" id="PYI30860.1"/>
    </source>
</evidence>
<proteinExistence type="predicted"/>
<feature type="domain" description="AMP-dependent synthetase/ligase" evidence="4">
    <location>
        <begin position="90"/>
        <end position="513"/>
    </location>
</feature>
<dbReference type="InterPro" id="IPR000873">
    <property type="entry name" value="AMP-dep_synth/lig_dom"/>
</dbReference>
<dbReference type="Proteomes" id="UP000248817">
    <property type="component" value="Unassembled WGS sequence"/>
</dbReference>
<evidence type="ECO:0000259" key="5">
    <source>
        <dbReference type="Pfam" id="PF09430"/>
    </source>
</evidence>
<evidence type="ECO:0000259" key="4">
    <source>
        <dbReference type="Pfam" id="PF00501"/>
    </source>
</evidence>
<dbReference type="GO" id="GO:0004467">
    <property type="term" value="F:long-chain fatty acid-CoA ligase activity"/>
    <property type="evidence" value="ECO:0007669"/>
    <property type="project" value="TreeGrafter"/>
</dbReference>
<protein>
    <submittedName>
        <fullName evidence="6">Acetyl-CoA synthetase-like protein</fullName>
    </submittedName>
</protein>
<name>A0A2V5IQL1_9EURO</name>
<evidence type="ECO:0000256" key="2">
    <source>
        <dbReference type="ARBA" id="ARBA00022840"/>
    </source>
</evidence>
<evidence type="ECO:0000256" key="3">
    <source>
        <dbReference type="SAM" id="MobiDB-lite"/>
    </source>
</evidence>
<dbReference type="PANTHER" id="PTHR43272">
    <property type="entry name" value="LONG-CHAIN-FATTY-ACID--COA LIGASE"/>
    <property type="match status" value="1"/>
</dbReference>
<feature type="region of interest" description="Disordered" evidence="3">
    <location>
        <begin position="12"/>
        <end position="33"/>
    </location>
</feature>
<feature type="region of interest" description="Disordered" evidence="3">
    <location>
        <begin position="915"/>
        <end position="978"/>
    </location>
</feature>
<dbReference type="PROSITE" id="PS00455">
    <property type="entry name" value="AMP_BINDING"/>
    <property type="match status" value="1"/>
</dbReference>
<dbReference type="PANTHER" id="PTHR43272:SF33">
    <property type="entry name" value="AMP-BINDING DOMAIN-CONTAINING PROTEIN-RELATED"/>
    <property type="match status" value="1"/>
</dbReference>
<dbReference type="Pfam" id="PF00501">
    <property type="entry name" value="AMP-binding"/>
    <property type="match status" value="1"/>
</dbReference>